<keyword evidence="3 5" id="KW-1133">Transmembrane helix</keyword>
<dbReference type="OrthoDB" id="5198202at2"/>
<feature type="transmembrane region" description="Helical" evidence="5">
    <location>
        <begin position="109"/>
        <end position="129"/>
    </location>
</feature>
<dbReference type="AlphaFoldDB" id="A0A5C4MEK5"/>
<name>A0A5C4MEK5_9ACTN</name>
<accession>A0A5C4MEK5</accession>
<feature type="domain" description="Integral membrane bound transporter" evidence="6">
    <location>
        <begin position="49"/>
        <end position="172"/>
    </location>
</feature>
<organism evidence="7 8">
    <name type="scientific">Mumia zhuanghuii</name>
    <dbReference type="NCBI Taxonomy" id="2585211"/>
    <lineage>
        <taxon>Bacteria</taxon>
        <taxon>Bacillati</taxon>
        <taxon>Actinomycetota</taxon>
        <taxon>Actinomycetes</taxon>
        <taxon>Propionibacteriales</taxon>
        <taxon>Nocardioidaceae</taxon>
        <taxon>Mumia</taxon>
    </lineage>
</organism>
<evidence type="ECO:0000313" key="7">
    <source>
        <dbReference type="EMBL" id="TNC31821.1"/>
    </source>
</evidence>
<evidence type="ECO:0000256" key="3">
    <source>
        <dbReference type="ARBA" id="ARBA00022989"/>
    </source>
</evidence>
<evidence type="ECO:0000256" key="2">
    <source>
        <dbReference type="ARBA" id="ARBA00022692"/>
    </source>
</evidence>
<feature type="transmembrane region" description="Helical" evidence="5">
    <location>
        <begin position="136"/>
        <end position="152"/>
    </location>
</feature>
<keyword evidence="4 5" id="KW-0472">Membrane</keyword>
<reference evidence="7 8" key="1">
    <citation type="submission" date="2019-05" db="EMBL/GenBank/DDBJ databases">
        <title>Mumia sp. nov., isolated from the intestinal contents of plateau pika (Ochotona curzoniae) in the Qinghai-Tibet plateau of China.</title>
        <authorList>
            <person name="Tian Z."/>
        </authorList>
    </citation>
    <scope>NUCLEOTIDE SEQUENCE [LARGE SCALE GENOMIC DNA]</scope>
    <source>
        <strain evidence="8">527</strain>
    </source>
</reference>
<gene>
    <name evidence="7" type="ORF">FHE65_30755</name>
</gene>
<dbReference type="GO" id="GO:0016020">
    <property type="term" value="C:membrane"/>
    <property type="evidence" value="ECO:0007669"/>
    <property type="project" value="UniProtKB-SubCell"/>
</dbReference>
<comment type="subcellular location">
    <subcellularLocation>
        <location evidence="1">Membrane</location>
        <topology evidence="1">Multi-pass membrane protein</topology>
    </subcellularLocation>
</comment>
<feature type="transmembrane region" description="Helical" evidence="5">
    <location>
        <begin position="158"/>
        <end position="177"/>
    </location>
</feature>
<feature type="transmembrane region" description="Helical" evidence="5">
    <location>
        <begin position="60"/>
        <end position="77"/>
    </location>
</feature>
<feature type="transmembrane region" description="Helical" evidence="5">
    <location>
        <begin position="84"/>
        <end position="103"/>
    </location>
</feature>
<feature type="transmembrane region" description="Helical" evidence="5">
    <location>
        <begin position="37"/>
        <end position="54"/>
    </location>
</feature>
<evidence type="ECO:0000256" key="4">
    <source>
        <dbReference type="ARBA" id="ARBA00023136"/>
    </source>
</evidence>
<evidence type="ECO:0000256" key="1">
    <source>
        <dbReference type="ARBA" id="ARBA00004141"/>
    </source>
</evidence>
<protein>
    <submittedName>
        <fullName evidence="7">Aromatic acid exporter family protein</fullName>
    </submittedName>
</protein>
<comment type="caution">
    <text evidence="7">The sequence shown here is derived from an EMBL/GenBank/DDBJ whole genome shotgun (WGS) entry which is preliminary data.</text>
</comment>
<keyword evidence="2 5" id="KW-0812">Transmembrane</keyword>
<dbReference type="EMBL" id="VDFR01000199">
    <property type="protein sequence ID" value="TNC31821.1"/>
    <property type="molecule type" value="Genomic_DNA"/>
</dbReference>
<evidence type="ECO:0000259" key="6">
    <source>
        <dbReference type="Pfam" id="PF13515"/>
    </source>
</evidence>
<evidence type="ECO:0000256" key="5">
    <source>
        <dbReference type="SAM" id="Phobius"/>
    </source>
</evidence>
<proteinExistence type="predicted"/>
<evidence type="ECO:0000313" key="8">
    <source>
        <dbReference type="Proteomes" id="UP000306740"/>
    </source>
</evidence>
<dbReference type="RefSeq" id="WP_139107157.1">
    <property type="nucleotide sequence ID" value="NZ_VDFR01000199.1"/>
</dbReference>
<sequence>MADEQGFLARLNDLGDVRGARMPVALRARLHWVRTQLTSIVQVSLGAALAWVIAHDLIGHQQPFFAPVAAILVIYAGTGGRRQIMLELFVGVSVGVLVGETLISVIGRGWWQLGVIVALASVSATFLGLRGLARTQAATSASLLAAILPVTAGNPAVIRFLDAVVGGLVGLTMALLIPGNPARRANREMQGVLRTLHQALRGIELALRLDDAGPAWTALQQVRGLQPAIESLATTVSGADEIARYSPLRWRQRSHVDRYVVAIRDVDNAVRDARVLARRVHTMLRKGERSFEGMPEAVSLLQEAVGIFADDIAAAEAYDEARTKLVEAARMATVALPTAATINDAAIVAQVRALASDLLYATGMTQAQVDRALEVRDSR</sequence>
<dbReference type="Pfam" id="PF13515">
    <property type="entry name" value="FUSC_2"/>
    <property type="match status" value="1"/>
</dbReference>
<dbReference type="InterPro" id="IPR049453">
    <property type="entry name" value="Memb_transporter_dom"/>
</dbReference>
<dbReference type="Proteomes" id="UP000306740">
    <property type="component" value="Unassembled WGS sequence"/>
</dbReference>